<gene>
    <name evidence="5" type="ORF">SAHL_13100</name>
</gene>
<dbReference type="Gene3D" id="3.30.365.10">
    <property type="entry name" value="Aldehyde oxidase/xanthine dehydrogenase, molybdopterin binding domain"/>
    <property type="match status" value="4"/>
</dbReference>
<evidence type="ECO:0000256" key="3">
    <source>
        <dbReference type="ARBA" id="ARBA00023002"/>
    </source>
</evidence>
<protein>
    <submittedName>
        <fullName evidence="5">Aldehyde oxidase</fullName>
    </submittedName>
</protein>
<dbReference type="SUPFAM" id="SSF54665">
    <property type="entry name" value="CO dehydrogenase molybdoprotein N-domain-like"/>
    <property type="match status" value="1"/>
</dbReference>
<comment type="similarity">
    <text evidence="1">Belongs to the xanthine dehydrogenase family.</text>
</comment>
<accession>A0A423PL52</accession>
<keyword evidence="2" id="KW-0500">Molybdenum</keyword>
<dbReference type="Pfam" id="PF01315">
    <property type="entry name" value="Ald_Xan_dh_C"/>
    <property type="match status" value="1"/>
</dbReference>
<dbReference type="RefSeq" id="WP_123591856.1">
    <property type="nucleotide sequence ID" value="NZ_AYKF01000102.1"/>
</dbReference>
<evidence type="ECO:0000313" key="5">
    <source>
        <dbReference type="EMBL" id="ROO26344.1"/>
    </source>
</evidence>
<dbReference type="SMART" id="SM01008">
    <property type="entry name" value="Ald_Xan_dh_C"/>
    <property type="match status" value="1"/>
</dbReference>
<comment type="caution">
    <text evidence="5">The sequence shown here is derived from an EMBL/GenBank/DDBJ whole genome shotgun (WGS) entry which is preliminary data.</text>
</comment>
<dbReference type="InterPro" id="IPR046867">
    <property type="entry name" value="AldOxase/xan_DH_MoCoBD2"/>
</dbReference>
<name>A0A423PL52_9GAMM</name>
<dbReference type="InterPro" id="IPR000674">
    <property type="entry name" value="Ald_Oxase/Xan_DH_a/b"/>
</dbReference>
<keyword evidence="3" id="KW-0560">Oxidoreductase</keyword>
<dbReference type="GO" id="GO:0005506">
    <property type="term" value="F:iron ion binding"/>
    <property type="evidence" value="ECO:0007669"/>
    <property type="project" value="InterPro"/>
</dbReference>
<organism evidence="5 6">
    <name type="scientific">Salinisphaera orenii YIM 95161</name>
    <dbReference type="NCBI Taxonomy" id="1051139"/>
    <lineage>
        <taxon>Bacteria</taxon>
        <taxon>Pseudomonadati</taxon>
        <taxon>Pseudomonadota</taxon>
        <taxon>Gammaproteobacteria</taxon>
        <taxon>Salinisphaerales</taxon>
        <taxon>Salinisphaeraceae</taxon>
        <taxon>Salinisphaera</taxon>
    </lineage>
</organism>
<dbReference type="InterPro" id="IPR008274">
    <property type="entry name" value="AldOxase/xan_DH_MoCoBD1"/>
</dbReference>
<sequence>MSDSIIGAAVSRIDGPDKLTGRARYAGDFQPEGMVYAYGVYSTIARGRIAGIDTTLAMRSPGVIDIFHHGRFPRLHRSPGTFAEENVVDEKRTPFEDDRIHYMGQFVALVVAETYEQARAAAYKVRVDYERDAQRAAATLAQGIEDNGVDHANDSERGDPAGAYDGAVHRVDAVYTTPVETHNPMETHATVAEWVDGRLRVFDSTQGVIFTRNTLSRVFDLDPSQVEVHADFIGSGFGGKLWVWPHCVATCAAAREVGRPVQFVLPRQQMFTTVGHRPETRQHVRLGADDDGRLLSIRHETVNSSSPVGTVVEACGGSTQGLYACDNLRISHATAVTNRGTPTAMRAPGAGVGLFALESAMDELAAELGIDPLELRRRNFTAHDQGVDKPYSSNHLLECYDRAAEAFGWSRRTPEVGSMRDGDRILGWGMAACNWEAMRNPCDARVALRADGTASIHCASQDIGTGTYTILAQIASHELGLPLESIHVALGDSTFPHGPISGGSWATATLLPAVAEASRAAIKKLKGYARNAASPLAGARGDSLVYDSGRLSDDSGRSATVAEILGAQSLANAVGEAHTGGAPDSGYSFDSFGVHFVEVAWEPEIAHLEVTRVVSAIDAGAIINAKSARNQVEGAVVMGLGSALLETTEYDERNARPVNSNYAEYLVPVNADMPDLDVILLDHPDYELNEFGARGIGEIGLTGMQAAVANAVYHATGTRVRDLPIMLDKLTDDD</sequence>
<dbReference type="AlphaFoldDB" id="A0A423PL52"/>
<proteinExistence type="inferred from homology"/>
<dbReference type="PANTHER" id="PTHR11908">
    <property type="entry name" value="XANTHINE DEHYDROGENASE"/>
    <property type="match status" value="1"/>
</dbReference>
<dbReference type="Proteomes" id="UP000285123">
    <property type="component" value="Unassembled WGS sequence"/>
</dbReference>
<dbReference type="EMBL" id="AYKF01000102">
    <property type="protein sequence ID" value="ROO26344.1"/>
    <property type="molecule type" value="Genomic_DNA"/>
</dbReference>
<dbReference type="InterPro" id="IPR036856">
    <property type="entry name" value="Ald_Oxase/Xan_DH_a/b_sf"/>
</dbReference>
<dbReference type="SUPFAM" id="SSF56003">
    <property type="entry name" value="Molybdenum cofactor-binding domain"/>
    <property type="match status" value="1"/>
</dbReference>
<evidence type="ECO:0000256" key="1">
    <source>
        <dbReference type="ARBA" id="ARBA00006849"/>
    </source>
</evidence>
<dbReference type="PANTHER" id="PTHR11908:SF132">
    <property type="entry name" value="ALDEHYDE OXIDASE 1-RELATED"/>
    <property type="match status" value="1"/>
</dbReference>
<dbReference type="InterPro" id="IPR016208">
    <property type="entry name" value="Ald_Oxase/xanthine_DH-like"/>
</dbReference>
<dbReference type="Gene3D" id="3.90.1170.50">
    <property type="entry name" value="Aldehyde oxidase/xanthine dehydrogenase, a/b hammerhead"/>
    <property type="match status" value="1"/>
</dbReference>
<evidence type="ECO:0000313" key="6">
    <source>
        <dbReference type="Proteomes" id="UP000285123"/>
    </source>
</evidence>
<evidence type="ECO:0000259" key="4">
    <source>
        <dbReference type="SMART" id="SM01008"/>
    </source>
</evidence>
<evidence type="ECO:0000256" key="2">
    <source>
        <dbReference type="ARBA" id="ARBA00022505"/>
    </source>
</evidence>
<reference evidence="5 6" key="1">
    <citation type="submission" date="2013-10" db="EMBL/GenBank/DDBJ databases">
        <title>Salinisphaera halophila YIM 95161 Genome Sequencing.</title>
        <authorList>
            <person name="Lai Q."/>
            <person name="Li C."/>
            <person name="Shao Z."/>
        </authorList>
    </citation>
    <scope>NUCLEOTIDE SEQUENCE [LARGE SCALE GENOMIC DNA]</scope>
    <source>
        <strain evidence="5 6">YIM 95161</strain>
    </source>
</reference>
<dbReference type="Pfam" id="PF02738">
    <property type="entry name" value="MoCoBD_1"/>
    <property type="match status" value="1"/>
</dbReference>
<feature type="domain" description="Aldehyde oxidase/xanthine dehydrogenase a/b hammerhead" evidence="4">
    <location>
        <begin position="20"/>
        <end position="133"/>
    </location>
</feature>
<dbReference type="Pfam" id="PF20256">
    <property type="entry name" value="MoCoBD_2"/>
    <property type="match status" value="1"/>
</dbReference>
<dbReference type="InterPro" id="IPR037165">
    <property type="entry name" value="AldOxase/xan_DH_Mopterin-bd_sf"/>
</dbReference>
<dbReference type="OrthoDB" id="6177861at2"/>
<dbReference type="GO" id="GO:0016491">
    <property type="term" value="F:oxidoreductase activity"/>
    <property type="evidence" value="ECO:0007669"/>
    <property type="project" value="UniProtKB-KW"/>
</dbReference>